<dbReference type="InterPro" id="IPR050092">
    <property type="entry name" value="RNase_H"/>
</dbReference>
<dbReference type="OrthoDB" id="407198at2759"/>
<evidence type="ECO:0000313" key="10">
    <source>
        <dbReference type="EMBL" id="KIJ59786.1"/>
    </source>
</evidence>
<dbReference type="PANTHER" id="PTHR10642:SF26">
    <property type="entry name" value="RIBONUCLEASE H1"/>
    <property type="match status" value="1"/>
</dbReference>
<dbReference type="Proteomes" id="UP000053820">
    <property type="component" value="Unassembled WGS sequence"/>
</dbReference>
<protein>
    <recommendedName>
        <fullName evidence="3">ribonuclease H</fullName>
        <ecNumber evidence="3">3.1.26.4</ecNumber>
    </recommendedName>
</protein>
<dbReference type="GO" id="GO:0003676">
    <property type="term" value="F:nucleic acid binding"/>
    <property type="evidence" value="ECO:0007669"/>
    <property type="project" value="InterPro"/>
</dbReference>
<gene>
    <name evidence="10" type="ORF">HYDPIDRAFT_118142</name>
</gene>
<dbReference type="GO" id="GO:0004523">
    <property type="term" value="F:RNA-DNA hybrid ribonuclease activity"/>
    <property type="evidence" value="ECO:0007669"/>
    <property type="project" value="UniProtKB-EC"/>
</dbReference>
<reference evidence="10 11" key="1">
    <citation type="submission" date="2014-04" db="EMBL/GenBank/DDBJ databases">
        <title>Evolutionary Origins and Diversification of the Mycorrhizal Mutualists.</title>
        <authorList>
            <consortium name="DOE Joint Genome Institute"/>
            <consortium name="Mycorrhizal Genomics Consortium"/>
            <person name="Kohler A."/>
            <person name="Kuo A."/>
            <person name="Nagy L.G."/>
            <person name="Floudas D."/>
            <person name="Copeland A."/>
            <person name="Barry K.W."/>
            <person name="Cichocki N."/>
            <person name="Veneault-Fourrey C."/>
            <person name="LaButti K."/>
            <person name="Lindquist E.A."/>
            <person name="Lipzen A."/>
            <person name="Lundell T."/>
            <person name="Morin E."/>
            <person name="Murat C."/>
            <person name="Riley R."/>
            <person name="Ohm R."/>
            <person name="Sun H."/>
            <person name="Tunlid A."/>
            <person name="Henrissat B."/>
            <person name="Grigoriev I.V."/>
            <person name="Hibbett D.S."/>
            <person name="Martin F."/>
        </authorList>
    </citation>
    <scope>NUCLEOTIDE SEQUENCE [LARGE SCALE GENOMIC DNA]</scope>
    <source>
        <strain evidence="10 11">MD-312</strain>
    </source>
</reference>
<dbReference type="InterPro" id="IPR036397">
    <property type="entry name" value="RNaseH_sf"/>
</dbReference>
<keyword evidence="7" id="KW-0378">Hydrolase</keyword>
<proteinExistence type="inferred from homology"/>
<dbReference type="GO" id="GO:0043137">
    <property type="term" value="P:DNA replication, removal of RNA primer"/>
    <property type="evidence" value="ECO:0007669"/>
    <property type="project" value="TreeGrafter"/>
</dbReference>
<evidence type="ECO:0000256" key="6">
    <source>
        <dbReference type="ARBA" id="ARBA00022759"/>
    </source>
</evidence>
<evidence type="ECO:0000256" key="7">
    <source>
        <dbReference type="ARBA" id="ARBA00022801"/>
    </source>
</evidence>
<keyword evidence="11" id="KW-1185">Reference proteome</keyword>
<feature type="region of interest" description="Disordered" evidence="8">
    <location>
        <begin position="1"/>
        <end position="26"/>
    </location>
</feature>
<evidence type="ECO:0000256" key="8">
    <source>
        <dbReference type="SAM" id="MobiDB-lite"/>
    </source>
</evidence>
<evidence type="ECO:0000313" key="11">
    <source>
        <dbReference type="Proteomes" id="UP000053820"/>
    </source>
</evidence>
<comment type="catalytic activity">
    <reaction evidence="1">
        <text>Endonucleolytic cleavage to 5'-phosphomonoester.</text>
        <dbReference type="EC" id="3.1.26.4"/>
    </reaction>
</comment>
<dbReference type="InterPro" id="IPR002156">
    <property type="entry name" value="RNaseH_domain"/>
</dbReference>
<sequence length="258" mass="28595">MPRSQRPQEDFDSESEPNNSRRFTPCPGLSENFKTDKLVLTCKGCHRFFALCCHHYDPDLGLDEQTSCHRDLVVYTDGACSNNGRDNAAAGIGIAWGPSGGNGDNVLALPIDDTLDPGGMRTSQRAELLAAFEGLKRICDFEAEHLAKRRKKHSGDDSDMPVIVITTDSLYVVKGMTEWLPVWKAQGLRKVGGGQPSNLDLFHKLEAEAEARERRYDCKVKFWHIARKYNHIADGLAKRGAQAAKVNKAEHAFSLLGL</sequence>
<keyword evidence="4" id="KW-0540">Nuclease</keyword>
<evidence type="ECO:0000256" key="5">
    <source>
        <dbReference type="ARBA" id="ARBA00022723"/>
    </source>
</evidence>
<dbReference type="SUPFAM" id="SSF53098">
    <property type="entry name" value="Ribonuclease H-like"/>
    <property type="match status" value="1"/>
</dbReference>
<evidence type="ECO:0000259" key="9">
    <source>
        <dbReference type="PROSITE" id="PS50879"/>
    </source>
</evidence>
<evidence type="ECO:0000256" key="4">
    <source>
        <dbReference type="ARBA" id="ARBA00022722"/>
    </source>
</evidence>
<dbReference type="PROSITE" id="PS50879">
    <property type="entry name" value="RNASE_H_1"/>
    <property type="match status" value="1"/>
</dbReference>
<name>A0A0C9W996_9AGAM</name>
<dbReference type="PANTHER" id="PTHR10642">
    <property type="entry name" value="RIBONUCLEASE H1"/>
    <property type="match status" value="1"/>
</dbReference>
<accession>A0A0C9W996</accession>
<feature type="domain" description="RNase H type-1" evidence="9">
    <location>
        <begin position="68"/>
        <end position="242"/>
    </location>
</feature>
<dbReference type="EC" id="3.1.26.4" evidence="3"/>
<comment type="similarity">
    <text evidence="2">Belongs to the RNase H family.</text>
</comment>
<evidence type="ECO:0000256" key="1">
    <source>
        <dbReference type="ARBA" id="ARBA00000077"/>
    </source>
</evidence>
<keyword evidence="5" id="KW-0479">Metal-binding</keyword>
<dbReference type="HOGENOM" id="CLU_030894_4_0_1"/>
<evidence type="ECO:0000256" key="2">
    <source>
        <dbReference type="ARBA" id="ARBA00005300"/>
    </source>
</evidence>
<dbReference type="InterPro" id="IPR012337">
    <property type="entry name" value="RNaseH-like_sf"/>
</dbReference>
<dbReference type="GO" id="GO:0046872">
    <property type="term" value="F:metal ion binding"/>
    <property type="evidence" value="ECO:0007669"/>
    <property type="project" value="UniProtKB-KW"/>
</dbReference>
<dbReference type="Pfam" id="PF00075">
    <property type="entry name" value="RNase_H"/>
    <property type="match status" value="1"/>
</dbReference>
<dbReference type="EMBL" id="KN839881">
    <property type="protein sequence ID" value="KIJ59786.1"/>
    <property type="molecule type" value="Genomic_DNA"/>
</dbReference>
<dbReference type="CDD" id="cd13934">
    <property type="entry name" value="RNase_H_Dikarya_like"/>
    <property type="match status" value="1"/>
</dbReference>
<evidence type="ECO:0000256" key="3">
    <source>
        <dbReference type="ARBA" id="ARBA00012180"/>
    </source>
</evidence>
<dbReference type="Gene3D" id="3.30.420.10">
    <property type="entry name" value="Ribonuclease H-like superfamily/Ribonuclease H"/>
    <property type="match status" value="1"/>
</dbReference>
<organism evidence="10 11">
    <name type="scientific">Hydnomerulius pinastri MD-312</name>
    <dbReference type="NCBI Taxonomy" id="994086"/>
    <lineage>
        <taxon>Eukaryota</taxon>
        <taxon>Fungi</taxon>
        <taxon>Dikarya</taxon>
        <taxon>Basidiomycota</taxon>
        <taxon>Agaricomycotina</taxon>
        <taxon>Agaricomycetes</taxon>
        <taxon>Agaricomycetidae</taxon>
        <taxon>Boletales</taxon>
        <taxon>Boletales incertae sedis</taxon>
        <taxon>Leucogyrophana</taxon>
    </lineage>
</organism>
<dbReference type="AlphaFoldDB" id="A0A0C9W996"/>
<keyword evidence="6" id="KW-0255">Endonuclease</keyword>